<accession>A0ACA9K3A6</accession>
<sequence length="126" mass="13568">MNPKYFVFLQFFVFVFFIDIVSSDCSYNTSCVCPVGIEGTLCGGQIGCNPNNIFECVSTGLTCEYGLRSSCMRCGALSCPSVTSINSTPSINSMPSINSTPNIKLNDQKQQIIATIILCIIVLALA</sequence>
<dbReference type="EMBL" id="CAJVPW010000286">
    <property type="protein sequence ID" value="CAG8448986.1"/>
    <property type="molecule type" value="Genomic_DNA"/>
</dbReference>
<keyword evidence="2" id="KW-1185">Reference proteome</keyword>
<reference evidence="1" key="1">
    <citation type="submission" date="2021-06" db="EMBL/GenBank/DDBJ databases">
        <authorList>
            <person name="Kallberg Y."/>
            <person name="Tangrot J."/>
            <person name="Rosling A."/>
        </authorList>
    </citation>
    <scope>NUCLEOTIDE SEQUENCE</scope>
    <source>
        <strain evidence="1">28 12/20/2015</strain>
    </source>
</reference>
<dbReference type="Proteomes" id="UP000789366">
    <property type="component" value="Unassembled WGS sequence"/>
</dbReference>
<gene>
    <name evidence="1" type="ORF">SPELUC_LOCUS684</name>
</gene>
<organism evidence="1 2">
    <name type="scientific">Cetraspora pellucida</name>
    <dbReference type="NCBI Taxonomy" id="1433469"/>
    <lineage>
        <taxon>Eukaryota</taxon>
        <taxon>Fungi</taxon>
        <taxon>Fungi incertae sedis</taxon>
        <taxon>Mucoromycota</taxon>
        <taxon>Glomeromycotina</taxon>
        <taxon>Glomeromycetes</taxon>
        <taxon>Diversisporales</taxon>
        <taxon>Gigasporaceae</taxon>
        <taxon>Cetraspora</taxon>
    </lineage>
</organism>
<evidence type="ECO:0000313" key="1">
    <source>
        <dbReference type="EMBL" id="CAG8448986.1"/>
    </source>
</evidence>
<name>A0ACA9K3A6_9GLOM</name>
<protein>
    <submittedName>
        <fullName evidence="1">15029_t:CDS:1</fullName>
    </submittedName>
</protein>
<comment type="caution">
    <text evidence="1">The sequence shown here is derived from an EMBL/GenBank/DDBJ whole genome shotgun (WGS) entry which is preliminary data.</text>
</comment>
<proteinExistence type="predicted"/>
<evidence type="ECO:0000313" key="2">
    <source>
        <dbReference type="Proteomes" id="UP000789366"/>
    </source>
</evidence>